<keyword evidence="2" id="KW-1185">Reference proteome</keyword>
<sequence length="446" mass="50369">MTELVDKNHSSNKVAELNFNSVQSVDLENKIKVDTKSLPLFNQLLQFAPEIAIAKEISTNTYMRVIANGNLINAKDGSGKLGLVLGDKGINSHARLLDPEHLKNLFTAGVAFKAVSMAVGQAHLAEISSQLKKINTKVAEIKQFLDDERASKIAAIDHYFDEYFLSANNSFNLSSVRRVQIEQDSRDVDAILLHLTKEIKHSINALENLIDDSMFGSDKYFETLSNNLDSHLSILGQWFMVARVKAKAIQTLLLSNEFDLFSQRKNDFVNQINNLNKSEIAELREIWIKRINSFDAKLSSDKELALKRNKLRAKLTLFLENINDFISYINLTINDMEGNYDQGEILLEIIQGELVNAYLPEPNLELMAQFKNSFLKNLGKRDDQFELVPASFSDDILVEKKAIEDLKDGQRKEAIKNSVSESLESTKEIVNDVGNKIGGVLKKFKW</sequence>
<proteinExistence type="predicted"/>
<accession>A0A1V2UZK9</accession>
<dbReference type="RefSeq" id="WP_077168891.1">
    <property type="nucleotide sequence ID" value="NZ_LFZS01000003.1"/>
</dbReference>
<dbReference type="Proteomes" id="UP000189376">
    <property type="component" value="Unassembled WGS sequence"/>
</dbReference>
<dbReference type="EMBL" id="LFZS01000003">
    <property type="protein sequence ID" value="ONN55422.1"/>
    <property type="molecule type" value="Genomic_DNA"/>
</dbReference>
<organism evidence="1 2">
    <name type="scientific">Acinetobacter genomosp. 33YU</name>
    <dbReference type="NCBI Taxonomy" id="1675530"/>
    <lineage>
        <taxon>Bacteria</taxon>
        <taxon>Pseudomonadati</taxon>
        <taxon>Pseudomonadota</taxon>
        <taxon>Gammaproteobacteria</taxon>
        <taxon>Moraxellales</taxon>
        <taxon>Moraxellaceae</taxon>
        <taxon>Acinetobacter</taxon>
    </lineage>
</organism>
<evidence type="ECO:0000313" key="2">
    <source>
        <dbReference type="Proteomes" id="UP000189376"/>
    </source>
</evidence>
<gene>
    <name evidence="1" type="ORF">AC058_06175</name>
</gene>
<name>A0A1V2UZK9_9GAMM</name>
<reference evidence="1 2" key="1">
    <citation type="submission" date="2015-07" db="EMBL/GenBank/DDBJ databases">
        <title>Acinetobacter yuneri, a novel member of Acinetobacter calcoaceticus-Acinetobacter baumannii complex isolated from clinical specimen.</title>
        <authorList>
            <person name="Yu Y."/>
        </authorList>
    </citation>
    <scope>NUCLEOTIDE SEQUENCE [LARGE SCALE GENOMIC DNA]</scope>
    <source>
        <strain evidence="1 2">A362</strain>
    </source>
</reference>
<dbReference type="AlphaFoldDB" id="A0A1V2UZK9"/>
<protein>
    <submittedName>
        <fullName evidence="1">Uncharacterized protein</fullName>
    </submittedName>
</protein>
<comment type="caution">
    <text evidence="1">The sequence shown here is derived from an EMBL/GenBank/DDBJ whole genome shotgun (WGS) entry which is preliminary data.</text>
</comment>
<evidence type="ECO:0000313" key="1">
    <source>
        <dbReference type="EMBL" id="ONN55422.1"/>
    </source>
</evidence>